<protein>
    <recommendedName>
        <fullName evidence="18">Cytochrome P450</fullName>
    </recommendedName>
</protein>
<organism evidence="16 17">
    <name type="scientific">Nesidiocoris tenuis</name>
    <dbReference type="NCBI Taxonomy" id="355587"/>
    <lineage>
        <taxon>Eukaryota</taxon>
        <taxon>Metazoa</taxon>
        <taxon>Ecdysozoa</taxon>
        <taxon>Arthropoda</taxon>
        <taxon>Hexapoda</taxon>
        <taxon>Insecta</taxon>
        <taxon>Pterygota</taxon>
        <taxon>Neoptera</taxon>
        <taxon>Paraneoptera</taxon>
        <taxon>Hemiptera</taxon>
        <taxon>Heteroptera</taxon>
        <taxon>Panheteroptera</taxon>
        <taxon>Cimicomorpha</taxon>
        <taxon>Miridae</taxon>
        <taxon>Dicyphina</taxon>
        <taxon>Nesidiocoris</taxon>
    </lineage>
</organism>
<dbReference type="InterPro" id="IPR050476">
    <property type="entry name" value="Insect_CytP450_Detox"/>
</dbReference>
<evidence type="ECO:0008006" key="18">
    <source>
        <dbReference type="Google" id="ProtNLM"/>
    </source>
</evidence>
<comment type="similarity">
    <text evidence="5 15">Belongs to the cytochrome P450 family.</text>
</comment>
<dbReference type="InterPro" id="IPR036396">
    <property type="entry name" value="Cyt_P450_sf"/>
</dbReference>
<evidence type="ECO:0000256" key="3">
    <source>
        <dbReference type="ARBA" id="ARBA00004174"/>
    </source>
</evidence>
<dbReference type="PRINTS" id="PR00463">
    <property type="entry name" value="EP450I"/>
</dbReference>
<dbReference type="GO" id="GO:0016705">
    <property type="term" value="F:oxidoreductase activity, acting on paired donors, with incorporation or reduction of molecular oxygen"/>
    <property type="evidence" value="ECO:0007669"/>
    <property type="project" value="InterPro"/>
</dbReference>
<dbReference type="AlphaFoldDB" id="A0A6H5H8P9"/>
<keyword evidence="11 14" id="KW-0408">Iron</keyword>
<dbReference type="GO" id="GO:0005506">
    <property type="term" value="F:iron ion binding"/>
    <property type="evidence" value="ECO:0007669"/>
    <property type="project" value="InterPro"/>
</dbReference>
<dbReference type="PANTHER" id="PTHR24292">
    <property type="entry name" value="CYTOCHROME P450"/>
    <property type="match status" value="1"/>
</dbReference>
<evidence type="ECO:0000256" key="14">
    <source>
        <dbReference type="PIRSR" id="PIRSR602401-1"/>
    </source>
</evidence>
<evidence type="ECO:0000256" key="2">
    <source>
        <dbReference type="ARBA" id="ARBA00003690"/>
    </source>
</evidence>
<keyword evidence="9" id="KW-0492">Microsome</keyword>
<dbReference type="PROSITE" id="PS00086">
    <property type="entry name" value="CYTOCHROME_P450"/>
    <property type="match status" value="1"/>
</dbReference>
<evidence type="ECO:0000256" key="15">
    <source>
        <dbReference type="RuleBase" id="RU000461"/>
    </source>
</evidence>
<dbReference type="InterPro" id="IPR002401">
    <property type="entry name" value="Cyt_P450_E_grp-I"/>
</dbReference>
<evidence type="ECO:0000256" key="13">
    <source>
        <dbReference type="ARBA" id="ARBA00023136"/>
    </source>
</evidence>
<dbReference type="OrthoDB" id="2789670at2759"/>
<evidence type="ECO:0000256" key="7">
    <source>
        <dbReference type="ARBA" id="ARBA00022723"/>
    </source>
</evidence>
<feature type="non-terminal residue" evidence="16">
    <location>
        <position position="154"/>
    </location>
</feature>
<evidence type="ECO:0000256" key="6">
    <source>
        <dbReference type="ARBA" id="ARBA00022617"/>
    </source>
</evidence>
<keyword evidence="7 14" id="KW-0479">Metal-binding</keyword>
<dbReference type="GO" id="GO:0005789">
    <property type="term" value="C:endoplasmic reticulum membrane"/>
    <property type="evidence" value="ECO:0007669"/>
    <property type="project" value="UniProtKB-SubCell"/>
</dbReference>
<dbReference type="Gene3D" id="1.10.630.10">
    <property type="entry name" value="Cytochrome P450"/>
    <property type="match status" value="1"/>
</dbReference>
<dbReference type="GO" id="GO:0020037">
    <property type="term" value="F:heme binding"/>
    <property type="evidence" value="ECO:0007669"/>
    <property type="project" value="InterPro"/>
</dbReference>
<accession>A0A6H5H8P9</accession>
<comment type="cofactor">
    <cofactor evidence="1 14">
        <name>heme</name>
        <dbReference type="ChEBI" id="CHEBI:30413"/>
    </cofactor>
</comment>
<dbReference type="EMBL" id="CADCXU010025651">
    <property type="protein sequence ID" value="CAB0012845.1"/>
    <property type="molecule type" value="Genomic_DNA"/>
</dbReference>
<dbReference type="InterPro" id="IPR017972">
    <property type="entry name" value="Cyt_P450_CS"/>
</dbReference>
<evidence type="ECO:0000256" key="5">
    <source>
        <dbReference type="ARBA" id="ARBA00010617"/>
    </source>
</evidence>
<proteinExistence type="inferred from homology"/>
<dbReference type="GO" id="GO:0004497">
    <property type="term" value="F:monooxygenase activity"/>
    <property type="evidence" value="ECO:0007669"/>
    <property type="project" value="UniProtKB-KW"/>
</dbReference>
<evidence type="ECO:0000256" key="12">
    <source>
        <dbReference type="ARBA" id="ARBA00023033"/>
    </source>
</evidence>
<keyword evidence="10 15" id="KW-0560">Oxidoreductase</keyword>
<dbReference type="Pfam" id="PF00067">
    <property type="entry name" value="p450"/>
    <property type="match status" value="1"/>
</dbReference>
<keyword evidence="12 15" id="KW-0503">Monooxygenase</keyword>
<feature type="binding site" description="axial binding residue" evidence="14">
    <location>
        <position position="138"/>
    </location>
    <ligand>
        <name>heme</name>
        <dbReference type="ChEBI" id="CHEBI:30413"/>
    </ligand>
    <ligandPart>
        <name>Fe</name>
        <dbReference type="ChEBI" id="CHEBI:18248"/>
    </ligandPart>
</feature>
<evidence type="ECO:0000256" key="1">
    <source>
        <dbReference type="ARBA" id="ARBA00001971"/>
    </source>
</evidence>
<dbReference type="Proteomes" id="UP000479000">
    <property type="component" value="Unassembled WGS sequence"/>
</dbReference>
<dbReference type="InterPro" id="IPR001128">
    <property type="entry name" value="Cyt_P450"/>
</dbReference>
<dbReference type="SUPFAM" id="SSF48264">
    <property type="entry name" value="Cytochrome P450"/>
    <property type="match status" value="1"/>
</dbReference>
<evidence type="ECO:0000256" key="8">
    <source>
        <dbReference type="ARBA" id="ARBA00022824"/>
    </source>
</evidence>
<sequence>MDLVAQSFNHRLTTGYTRNDFIQLLLQLREKGSVEFEDLDEEDEREKNSLTHHEQDKNVIETLRLFPPLVINFRVCNKDYTFPDGTTIEKGTKIVLPTYAIHHDPSNFPNPEEFRPERFEQSIAKGSYAPFGDGPRVCIDRFCDCSSNRLGSMQ</sequence>
<evidence type="ECO:0000256" key="9">
    <source>
        <dbReference type="ARBA" id="ARBA00022848"/>
    </source>
</evidence>
<evidence type="ECO:0000313" key="17">
    <source>
        <dbReference type="Proteomes" id="UP000479000"/>
    </source>
</evidence>
<name>A0A6H5H8P9_9HEMI</name>
<evidence type="ECO:0000313" key="16">
    <source>
        <dbReference type="EMBL" id="CAB0012845.1"/>
    </source>
</evidence>
<comment type="subcellular location">
    <subcellularLocation>
        <location evidence="4">Endoplasmic reticulum membrane</location>
        <topology evidence="4">Peripheral membrane protein</topology>
    </subcellularLocation>
    <subcellularLocation>
        <location evidence="3">Microsome membrane</location>
        <topology evidence="3">Peripheral membrane protein</topology>
    </subcellularLocation>
</comment>
<comment type="function">
    <text evidence="2">May be involved in the metabolism of insect hormones and in the breakdown of synthetic insecticides.</text>
</comment>
<keyword evidence="6 14" id="KW-0349">Heme</keyword>
<keyword evidence="13" id="KW-0472">Membrane</keyword>
<keyword evidence="17" id="KW-1185">Reference proteome</keyword>
<evidence type="ECO:0000256" key="10">
    <source>
        <dbReference type="ARBA" id="ARBA00023002"/>
    </source>
</evidence>
<evidence type="ECO:0000256" key="11">
    <source>
        <dbReference type="ARBA" id="ARBA00023004"/>
    </source>
</evidence>
<dbReference type="PANTHER" id="PTHR24292:SF84">
    <property type="entry name" value="CYTOCHROME P450 28A5-RELATED"/>
    <property type="match status" value="1"/>
</dbReference>
<reference evidence="16 17" key="1">
    <citation type="submission" date="2020-02" db="EMBL/GenBank/DDBJ databases">
        <authorList>
            <person name="Ferguson B K."/>
        </authorList>
    </citation>
    <scope>NUCLEOTIDE SEQUENCE [LARGE SCALE GENOMIC DNA]</scope>
</reference>
<evidence type="ECO:0000256" key="4">
    <source>
        <dbReference type="ARBA" id="ARBA00004406"/>
    </source>
</evidence>
<keyword evidence="8" id="KW-0256">Endoplasmic reticulum</keyword>
<gene>
    <name evidence="16" type="ORF">NTEN_LOCUS17539</name>
</gene>